<dbReference type="Pfam" id="PF03205">
    <property type="entry name" value="MobB"/>
    <property type="match status" value="1"/>
</dbReference>
<proteinExistence type="predicted"/>
<accession>A0ABQ0U7F2</accession>
<dbReference type="RefSeq" id="WP_046078542.1">
    <property type="nucleotide sequence ID" value="NZ_BJUS01000036.1"/>
</dbReference>
<dbReference type="InterPro" id="IPR004435">
    <property type="entry name" value="MobB_dom"/>
</dbReference>
<evidence type="ECO:0000313" key="3">
    <source>
        <dbReference type="Proteomes" id="UP000321121"/>
    </source>
</evidence>
<dbReference type="InterPro" id="IPR027417">
    <property type="entry name" value="P-loop_NTPase"/>
</dbReference>
<reference evidence="2 3" key="1">
    <citation type="submission" date="2019-07" db="EMBL/GenBank/DDBJ databases">
        <title>Whole genome shotgun sequence of Halomonas halophila NBRC 102604.</title>
        <authorList>
            <person name="Hosoyama A."/>
            <person name="Uohara A."/>
            <person name="Ohji S."/>
            <person name="Ichikawa N."/>
        </authorList>
    </citation>
    <scope>NUCLEOTIDE SEQUENCE [LARGE SCALE GENOMIC DNA]</scope>
    <source>
        <strain evidence="2 3">NBRC 102604</strain>
    </source>
</reference>
<dbReference type="EMBL" id="BJUS01000036">
    <property type="protein sequence ID" value="GEK74091.1"/>
    <property type="molecule type" value="Genomic_DNA"/>
</dbReference>
<dbReference type="NCBIfam" id="TIGR00176">
    <property type="entry name" value="mobB"/>
    <property type="match status" value="1"/>
</dbReference>
<dbReference type="InterPro" id="IPR052539">
    <property type="entry name" value="MGD_biosynthesis_adapter"/>
</dbReference>
<name>A0ABQ0U7F2_9GAMM</name>
<keyword evidence="3" id="KW-1185">Reference proteome</keyword>
<dbReference type="Gene3D" id="3.40.50.300">
    <property type="entry name" value="P-loop containing nucleotide triphosphate hydrolases"/>
    <property type="match status" value="1"/>
</dbReference>
<dbReference type="CDD" id="cd03116">
    <property type="entry name" value="MobB"/>
    <property type="match status" value="1"/>
</dbReference>
<dbReference type="Proteomes" id="UP000321121">
    <property type="component" value="Unassembled WGS sequence"/>
</dbReference>
<evidence type="ECO:0000313" key="2">
    <source>
        <dbReference type="EMBL" id="GEK74091.1"/>
    </source>
</evidence>
<dbReference type="PANTHER" id="PTHR40072:SF1">
    <property type="entry name" value="MOLYBDOPTERIN-GUANINE DINUCLEOTIDE BIOSYNTHESIS ADAPTER PROTEIN"/>
    <property type="match status" value="1"/>
</dbReference>
<sequence>MSDIPIGAVPLEADLPLLGIAAWSGTGKTTLLERLLPALRQRGLRVAVIKHAHHAFDVDQPGKDSHRLRQAGAEPILVASRARVALMMETPDREEADLAELIEMVRPQRPDLVLVEGFKAWPLPKLELYREAVGKPLRAAGDGWIVAVASDGAPELPDDVERLDLNDLDGLADWVADWPTRWAGRRGPRGEGTAS</sequence>
<evidence type="ECO:0000259" key="1">
    <source>
        <dbReference type="Pfam" id="PF03205"/>
    </source>
</evidence>
<organism evidence="2 3">
    <name type="scientific">Halomonas halophila</name>
    <dbReference type="NCBI Taxonomy" id="29573"/>
    <lineage>
        <taxon>Bacteria</taxon>
        <taxon>Pseudomonadati</taxon>
        <taxon>Pseudomonadota</taxon>
        <taxon>Gammaproteobacteria</taxon>
        <taxon>Oceanospirillales</taxon>
        <taxon>Halomonadaceae</taxon>
        <taxon>Halomonas</taxon>
    </lineage>
</organism>
<dbReference type="SUPFAM" id="SSF52540">
    <property type="entry name" value="P-loop containing nucleoside triphosphate hydrolases"/>
    <property type="match status" value="1"/>
</dbReference>
<comment type="caution">
    <text evidence="2">The sequence shown here is derived from an EMBL/GenBank/DDBJ whole genome shotgun (WGS) entry which is preliminary data.</text>
</comment>
<dbReference type="PANTHER" id="PTHR40072">
    <property type="entry name" value="MOLYBDOPTERIN-GUANINE DINUCLEOTIDE BIOSYNTHESIS ADAPTER PROTEIN-RELATED"/>
    <property type="match status" value="1"/>
</dbReference>
<feature type="domain" description="Molybdopterin-guanine dinucleotide biosynthesis protein B (MobB)" evidence="1">
    <location>
        <begin position="18"/>
        <end position="151"/>
    </location>
</feature>
<protein>
    <recommendedName>
        <fullName evidence="1">Molybdopterin-guanine dinucleotide biosynthesis protein B (MobB) domain-containing protein</fullName>
    </recommendedName>
</protein>
<gene>
    <name evidence="2" type="ORF">HHA04nite_26350</name>
</gene>